<dbReference type="InterPro" id="IPR013424">
    <property type="entry name" value="Ice-binding_C"/>
</dbReference>
<sequence length="32" mass="3227">PVAVPEPMTIGGLLVGAGGLLAARRRKLNKNG</sequence>
<dbReference type="NCBIfam" id="TIGR01167">
    <property type="entry name" value="LPXTG_anchor"/>
    <property type="match status" value="1"/>
</dbReference>
<comment type="caution">
    <text evidence="2">The sequence shown here is derived from an EMBL/GenBank/DDBJ whole genome shotgun (WGS) entry which is preliminary data.</text>
</comment>
<proteinExistence type="predicted"/>
<dbReference type="EMBL" id="JAFLQW010000408">
    <property type="protein sequence ID" value="MBO0350429.1"/>
    <property type="molecule type" value="Genomic_DNA"/>
</dbReference>
<name>A0ABS3FTI0_9CYAN</name>
<keyword evidence="1" id="KW-0812">Transmembrane</keyword>
<dbReference type="RefSeq" id="WP_207088932.1">
    <property type="nucleotide sequence ID" value="NZ_JAFLQW010000408.1"/>
</dbReference>
<protein>
    <submittedName>
        <fullName evidence="2">PEP-CTERM sorting domain-containing protein</fullName>
    </submittedName>
</protein>
<keyword evidence="3" id="KW-1185">Reference proteome</keyword>
<dbReference type="Proteomes" id="UP000664844">
    <property type="component" value="Unassembled WGS sequence"/>
</dbReference>
<evidence type="ECO:0000313" key="2">
    <source>
        <dbReference type="EMBL" id="MBO0350429.1"/>
    </source>
</evidence>
<feature type="transmembrane region" description="Helical" evidence="1">
    <location>
        <begin position="6"/>
        <end position="23"/>
    </location>
</feature>
<accession>A0ABS3FTI0</accession>
<gene>
    <name evidence="2" type="ORF">J0895_15255</name>
</gene>
<organism evidence="2 3">
    <name type="scientific">Phormidium pseudopriestleyi FRX01</name>
    <dbReference type="NCBI Taxonomy" id="1759528"/>
    <lineage>
        <taxon>Bacteria</taxon>
        <taxon>Bacillati</taxon>
        <taxon>Cyanobacteriota</taxon>
        <taxon>Cyanophyceae</taxon>
        <taxon>Oscillatoriophycideae</taxon>
        <taxon>Oscillatoriales</taxon>
        <taxon>Oscillatoriaceae</taxon>
        <taxon>Phormidium</taxon>
    </lineage>
</organism>
<dbReference type="NCBIfam" id="TIGR02595">
    <property type="entry name" value="PEP_CTERM"/>
    <property type="match status" value="1"/>
</dbReference>
<evidence type="ECO:0000256" key="1">
    <source>
        <dbReference type="SAM" id="Phobius"/>
    </source>
</evidence>
<keyword evidence="1" id="KW-1133">Transmembrane helix</keyword>
<evidence type="ECO:0000313" key="3">
    <source>
        <dbReference type="Proteomes" id="UP000664844"/>
    </source>
</evidence>
<reference evidence="2 3" key="1">
    <citation type="submission" date="2021-03" db="EMBL/GenBank/DDBJ databases">
        <title>Metabolic Capacity of the Antarctic Cyanobacterium Phormidium pseudopriestleyi that Sustains Oxygenic Photosynthesis in the Presence of Hydrogen Sulfide.</title>
        <authorList>
            <person name="Lumian J.E."/>
            <person name="Jungblut A.D."/>
            <person name="Dillon M.L."/>
            <person name="Hawes I."/>
            <person name="Doran P.T."/>
            <person name="Mackey T.J."/>
            <person name="Dick G.J."/>
            <person name="Grettenberger C.L."/>
            <person name="Sumner D.Y."/>
        </authorList>
    </citation>
    <scope>NUCLEOTIDE SEQUENCE [LARGE SCALE GENOMIC DNA]</scope>
    <source>
        <strain evidence="2 3">FRX01</strain>
    </source>
</reference>
<keyword evidence="1" id="KW-0472">Membrane</keyword>
<feature type="non-terminal residue" evidence="2">
    <location>
        <position position="1"/>
    </location>
</feature>